<dbReference type="PANTHER" id="PTHR10697">
    <property type="entry name" value="MAMMALIAN EPENDYMIN-RELATED PROTEIN 1"/>
    <property type="match status" value="1"/>
</dbReference>
<accession>A0AAD7RIF0</accession>
<organism evidence="2 3">
    <name type="scientific">Aldrovandia affinis</name>
    <dbReference type="NCBI Taxonomy" id="143900"/>
    <lineage>
        <taxon>Eukaryota</taxon>
        <taxon>Metazoa</taxon>
        <taxon>Chordata</taxon>
        <taxon>Craniata</taxon>
        <taxon>Vertebrata</taxon>
        <taxon>Euteleostomi</taxon>
        <taxon>Actinopterygii</taxon>
        <taxon>Neopterygii</taxon>
        <taxon>Teleostei</taxon>
        <taxon>Notacanthiformes</taxon>
        <taxon>Halosauridae</taxon>
        <taxon>Aldrovandia</taxon>
    </lineage>
</organism>
<evidence type="ECO:0000313" key="2">
    <source>
        <dbReference type="EMBL" id="KAJ8384923.1"/>
    </source>
</evidence>
<keyword evidence="3" id="KW-1185">Reference proteome</keyword>
<comment type="caution">
    <text evidence="2">The sequence shown here is derived from an EMBL/GenBank/DDBJ whole genome shotgun (WGS) entry which is preliminary data.</text>
</comment>
<gene>
    <name evidence="2" type="ORF">AAFF_G00197310</name>
</gene>
<evidence type="ECO:0008006" key="4">
    <source>
        <dbReference type="Google" id="ProtNLM"/>
    </source>
</evidence>
<dbReference type="GO" id="GO:0005576">
    <property type="term" value="C:extracellular region"/>
    <property type="evidence" value="ECO:0007669"/>
    <property type="project" value="InterPro"/>
</dbReference>
<name>A0AAD7RIF0_9TELE</name>
<sequence length="163" mass="18390">MGKYNYDALGNRVRFREFGLKDGMPFQNDRLMLFEEGVSYEINWPFGCKKRALETSFQPMQVPSNATFMGQVIVGSSSMPLQGLLVNNWVGELPEMQAKYMASFTAIGCLPLSTIYYTNETGYMSISFHNIVHGIDNPQVFFPPAICKHAELKGKTDFFGAFL</sequence>
<proteinExistence type="inferred from homology"/>
<dbReference type="PRINTS" id="PR00317">
    <property type="entry name" value="EPENDYMIN"/>
</dbReference>
<dbReference type="PANTHER" id="PTHR10697:SF5">
    <property type="entry name" value="EPENDYMIN-RELATED"/>
    <property type="match status" value="1"/>
</dbReference>
<dbReference type="EMBL" id="JAINUG010000262">
    <property type="protein sequence ID" value="KAJ8384923.1"/>
    <property type="molecule type" value="Genomic_DNA"/>
</dbReference>
<dbReference type="Pfam" id="PF00811">
    <property type="entry name" value="Ependymin"/>
    <property type="match status" value="1"/>
</dbReference>
<dbReference type="Proteomes" id="UP001221898">
    <property type="component" value="Unassembled WGS sequence"/>
</dbReference>
<dbReference type="GO" id="GO:0007160">
    <property type="term" value="P:cell-matrix adhesion"/>
    <property type="evidence" value="ECO:0007669"/>
    <property type="project" value="InterPro"/>
</dbReference>
<comment type="similarity">
    <text evidence="1">Belongs to the ependymin family.</text>
</comment>
<evidence type="ECO:0000313" key="3">
    <source>
        <dbReference type="Proteomes" id="UP001221898"/>
    </source>
</evidence>
<dbReference type="SMART" id="SM00026">
    <property type="entry name" value="EPEND"/>
    <property type="match status" value="1"/>
</dbReference>
<dbReference type="InterPro" id="IPR001299">
    <property type="entry name" value="Ependymin"/>
</dbReference>
<reference evidence="2" key="1">
    <citation type="journal article" date="2023" name="Science">
        <title>Genome structures resolve the early diversification of teleost fishes.</title>
        <authorList>
            <person name="Parey E."/>
            <person name="Louis A."/>
            <person name="Montfort J."/>
            <person name="Bouchez O."/>
            <person name="Roques C."/>
            <person name="Iampietro C."/>
            <person name="Lluch J."/>
            <person name="Castinel A."/>
            <person name="Donnadieu C."/>
            <person name="Desvignes T."/>
            <person name="Floi Bucao C."/>
            <person name="Jouanno E."/>
            <person name="Wen M."/>
            <person name="Mejri S."/>
            <person name="Dirks R."/>
            <person name="Jansen H."/>
            <person name="Henkel C."/>
            <person name="Chen W.J."/>
            <person name="Zahm M."/>
            <person name="Cabau C."/>
            <person name="Klopp C."/>
            <person name="Thompson A.W."/>
            <person name="Robinson-Rechavi M."/>
            <person name="Braasch I."/>
            <person name="Lecointre G."/>
            <person name="Bobe J."/>
            <person name="Postlethwait J.H."/>
            <person name="Berthelot C."/>
            <person name="Roest Crollius H."/>
            <person name="Guiguen Y."/>
        </authorList>
    </citation>
    <scope>NUCLEOTIDE SEQUENCE</scope>
    <source>
        <strain evidence="2">NC1722</strain>
    </source>
</reference>
<evidence type="ECO:0000256" key="1">
    <source>
        <dbReference type="ARBA" id="ARBA00010771"/>
    </source>
</evidence>
<dbReference type="GO" id="GO:0005764">
    <property type="term" value="C:lysosome"/>
    <property type="evidence" value="ECO:0007669"/>
    <property type="project" value="TreeGrafter"/>
</dbReference>
<dbReference type="AlphaFoldDB" id="A0AAD7RIF0"/>
<dbReference type="GO" id="GO:0005509">
    <property type="term" value="F:calcium ion binding"/>
    <property type="evidence" value="ECO:0007669"/>
    <property type="project" value="InterPro"/>
</dbReference>
<protein>
    <recommendedName>
        <fullName evidence="4">Ependymin-like</fullName>
    </recommendedName>
</protein>